<feature type="transmembrane region" description="Helical" evidence="4">
    <location>
        <begin position="272"/>
        <end position="291"/>
    </location>
</feature>
<keyword evidence="1 4" id="KW-0812">Transmembrane</keyword>
<dbReference type="InterPro" id="IPR011701">
    <property type="entry name" value="MFS"/>
</dbReference>
<dbReference type="RefSeq" id="WP_126758189.1">
    <property type="nucleotide sequence ID" value="NZ_PIPQ01000012.1"/>
</dbReference>
<proteinExistence type="predicted"/>
<feature type="transmembrane region" description="Helical" evidence="4">
    <location>
        <begin position="73"/>
        <end position="91"/>
    </location>
</feature>
<reference evidence="6 7" key="1">
    <citation type="journal article" date="2011" name="Front. Microbiol.">
        <title>Genomic signatures of strain selection and enhancement in Bacillus atrophaeus var. globigii, a historical biowarfare simulant.</title>
        <authorList>
            <person name="Gibbons H.S."/>
            <person name="Broomall S.M."/>
            <person name="McNew L.A."/>
            <person name="Daligault H."/>
            <person name="Chapman C."/>
            <person name="Bruce D."/>
            <person name="Karavis M."/>
            <person name="Krepps M."/>
            <person name="McGregor P.A."/>
            <person name="Hong C."/>
            <person name="Park K.H."/>
            <person name="Akmal A."/>
            <person name="Feldman A."/>
            <person name="Lin J.S."/>
            <person name="Chang W.E."/>
            <person name="Higgs B.W."/>
            <person name="Demirev P."/>
            <person name="Lindquist J."/>
            <person name="Liem A."/>
            <person name="Fochler E."/>
            <person name="Read T.D."/>
            <person name="Tapia R."/>
            <person name="Johnson S."/>
            <person name="Bishop-Lilly K.A."/>
            <person name="Detter C."/>
            <person name="Han C."/>
            <person name="Sozhamannan S."/>
            <person name="Rosenzweig C.N."/>
            <person name="Skowronski E.W."/>
        </authorList>
    </citation>
    <scope>NUCLEOTIDE SEQUENCE [LARGE SCALE GENOMIC DNA]</scope>
    <source>
        <strain evidence="6 7">AIT1</strain>
    </source>
</reference>
<name>A0A432WTR1_9GAMM</name>
<dbReference type="InterPro" id="IPR052524">
    <property type="entry name" value="MFS_Cyanate_Porter"/>
</dbReference>
<keyword evidence="3 4" id="KW-0472">Membrane</keyword>
<evidence type="ECO:0000256" key="1">
    <source>
        <dbReference type="ARBA" id="ARBA00022692"/>
    </source>
</evidence>
<sequence length="398" mass="42153">MNKSRALLILGIVFIATNLRGPISALGPVLEAIIEQFSLSPTQAGMLTTLPLLAFAMGSPLAAALAKRIGVELSLFLALLFIAVGLASRLIDSVAILFIGTAVIGVGIALGNVLLPSVIKRDFPSQLAVMTATYVLVMGIVSGGYSALILPISQYQNMGWQMALAGFAVVTLISIVLWLPQLRKHTPPPPDLPDSVGDSKVWHSRLAWQITTLLGFNSFFTYIMYAWMPSILIELGVQPEEAGVLHGVFQVAAAVAAIALIPILARLKDQRMISFSLAGLTALSSIGLLFIPQFAIFWSVALGFFSGCVFILGLSFISLRTDTTSQTTSLSGMAQCLGYLWAAAGPMIAGALHSAFDSWVPVLWLCVAASVTCAIAGLFCGRNMTINEHAARTAASKS</sequence>
<feature type="transmembrane region" description="Helical" evidence="4">
    <location>
        <begin position="362"/>
        <end position="380"/>
    </location>
</feature>
<keyword evidence="2 4" id="KW-1133">Transmembrane helix</keyword>
<dbReference type="PANTHER" id="PTHR23523">
    <property type="match status" value="1"/>
</dbReference>
<feature type="transmembrane region" description="Helical" evidence="4">
    <location>
        <begin position="247"/>
        <end position="265"/>
    </location>
</feature>
<dbReference type="Gene3D" id="1.20.1250.20">
    <property type="entry name" value="MFS general substrate transporter like domains"/>
    <property type="match status" value="1"/>
</dbReference>
<evidence type="ECO:0000313" key="7">
    <source>
        <dbReference type="Proteomes" id="UP000286976"/>
    </source>
</evidence>
<dbReference type="InterPro" id="IPR036259">
    <property type="entry name" value="MFS_trans_sf"/>
</dbReference>
<feature type="transmembrane region" description="Helical" evidence="4">
    <location>
        <begin position="337"/>
        <end position="356"/>
    </location>
</feature>
<evidence type="ECO:0000259" key="5">
    <source>
        <dbReference type="PROSITE" id="PS50850"/>
    </source>
</evidence>
<dbReference type="SUPFAM" id="SSF103473">
    <property type="entry name" value="MFS general substrate transporter"/>
    <property type="match status" value="1"/>
</dbReference>
<dbReference type="Proteomes" id="UP000286976">
    <property type="component" value="Unassembled WGS sequence"/>
</dbReference>
<evidence type="ECO:0000256" key="3">
    <source>
        <dbReference type="ARBA" id="ARBA00023136"/>
    </source>
</evidence>
<feature type="transmembrane region" description="Helical" evidence="4">
    <location>
        <begin position="127"/>
        <end position="152"/>
    </location>
</feature>
<gene>
    <name evidence="6" type="ORF">CWE15_11300</name>
</gene>
<dbReference type="EMBL" id="PIPQ01000012">
    <property type="protein sequence ID" value="RUO37144.1"/>
    <property type="molecule type" value="Genomic_DNA"/>
</dbReference>
<evidence type="ECO:0000256" key="4">
    <source>
        <dbReference type="SAM" id="Phobius"/>
    </source>
</evidence>
<dbReference type="GO" id="GO:0022857">
    <property type="term" value="F:transmembrane transporter activity"/>
    <property type="evidence" value="ECO:0007669"/>
    <property type="project" value="InterPro"/>
</dbReference>
<dbReference type="AlphaFoldDB" id="A0A432WTR1"/>
<dbReference type="Pfam" id="PF07690">
    <property type="entry name" value="MFS_1"/>
    <property type="match status" value="1"/>
</dbReference>
<feature type="transmembrane region" description="Helical" evidence="4">
    <location>
        <begin position="158"/>
        <end position="179"/>
    </location>
</feature>
<protein>
    <submittedName>
        <fullName evidence="6">MFS transporter</fullName>
    </submittedName>
</protein>
<keyword evidence="7" id="KW-1185">Reference proteome</keyword>
<feature type="transmembrane region" description="Helical" evidence="4">
    <location>
        <begin position="297"/>
        <end position="317"/>
    </location>
</feature>
<evidence type="ECO:0000256" key="2">
    <source>
        <dbReference type="ARBA" id="ARBA00022989"/>
    </source>
</evidence>
<dbReference type="PANTHER" id="PTHR23523:SF2">
    <property type="entry name" value="2-NITROIMIDAZOLE TRANSPORTER"/>
    <property type="match status" value="1"/>
</dbReference>
<feature type="domain" description="Major facilitator superfamily (MFS) profile" evidence="5">
    <location>
        <begin position="6"/>
        <end position="385"/>
    </location>
</feature>
<feature type="transmembrane region" description="Helical" evidence="4">
    <location>
        <begin position="97"/>
        <end position="115"/>
    </location>
</feature>
<dbReference type="OrthoDB" id="5317164at2"/>
<evidence type="ECO:0000313" key="6">
    <source>
        <dbReference type="EMBL" id="RUO37144.1"/>
    </source>
</evidence>
<comment type="caution">
    <text evidence="6">The sequence shown here is derived from an EMBL/GenBank/DDBJ whole genome shotgun (WGS) entry which is preliminary data.</text>
</comment>
<feature type="transmembrane region" description="Helical" evidence="4">
    <location>
        <begin position="206"/>
        <end position="227"/>
    </location>
</feature>
<dbReference type="PROSITE" id="PS50850">
    <property type="entry name" value="MFS"/>
    <property type="match status" value="1"/>
</dbReference>
<accession>A0A432WTR1</accession>
<dbReference type="InterPro" id="IPR020846">
    <property type="entry name" value="MFS_dom"/>
</dbReference>
<feature type="transmembrane region" description="Helical" evidence="4">
    <location>
        <begin position="49"/>
        <end position="66"/>
    </location>
</feature>
<organism evidence="6 7">
    <name type="scientific">Aliidiomarina taiwanensis</name>
    <dbReference type="NCBI Taxonomy" id="946228"/>
    <lineage>
        <taxon>Bacteria</taxon>
        <taxon>Pseudomonadati</taxon>
        <taxon>Pseudomonadota</taxon>
        <taxon>Gammaproteobacteria</taxon>
        <taxon>Alteromonadales</taxon>
        <taxon>Idiomarinaceae</taxon>
        <taxon>Aliidiomarina</taxon>
    </lineage>
</organism>